<evidence type="ECO:0000313" key="1">
    <source>
        <dbReference type="EMBL" id="XBH01630.1"/>
    </source>
</evidence>
<gene>
    <name evidence="1" type="ORF">V5E97_25190</name>
</gene>
<protein>
    <recommendedName>
        <fullName evidence="2">HEAT repeat domain-containing protein</fullName>
    </recommendedName>
</protein>
<dbReference type="SUPFAM" id="SSF48371">
    <property type="entry name" value="ARM repeat"/>
    <property type="match status" value="1"/>
</dbReference>
<proteinExistence type="predicted"/>
<evidence type="ECO:0008006" key="2">
    <source>
        <dbReference type="Google" id="ProtNLM"/>
    </source>
</evidence>
<dbReference type="Gene3D" id="1.25.10.10">
    <property type="entry name" value="Leucine-rich Repeat Variant"/>
    <property type="match status" value="1"/>
</dbReference>
<accession>A0AAU7C920</accession>
<dbReference type="AlphaFoldDB" id="A0AAU7C920"/>
<organism evidence="1">
    <name type="scientific">Singulisphaera sp. Ch08</name>
    <dbReference type="NCBI Taxonomy" id="3120278"/>
    <lineage>
        <taxon>Bacteria</taxon>
        <taxon>Pseudomonadati</taxon>
        <taxon>Planctomycetota</taxon>
        <taxon>Planctomycetia</taxon>
        <taxon>Isosphaerales</taxon>
        <taxon>Isosphaeraceae</taxon>
        <taxon>Singulisphaera</taxon>
    </lineage>
</organism>
<dbReference type="RefSeq" id="WP_406694373.1">
    <property type="nucleotide sequence ID" value="NZ_CP155447.1"/>
</dbReference>
<dbReference type="InterPro" id="IPR011989">
    <property type="entry name" value="ARM-like"/>
</dbReference>
<name>A0AAU7C920_9BACT</name>
<sequence>MGRPDRIPLAWQVGDRYRESLKGYPLLRTLIDDPDDSVRTGVVWVMACLPTMAAESVSLLDGHNEPSGWVRAASAFAFGELGAAGPLRRMLAGDDFPAARCMAACELAKLQPDAALIGPFLDFVLQPIDGYENIPGAGGKTSGDAAFAISLLPPEVQHQAIPALCDRLDQPRLFDTMPLVRTLIAAAFPEREEPVRELTDLQRYVLGRMVDADEFWNIGNLSWVFRAHGLPQDRQKCAELVGVRVAEDQALAELRYGVMFAGMGFLEKGRERIDRALTLDLAVFERAVAPDECWLLCAKAFAETDPERALAAYHHAVSINQAIADKVLVTWRLADLLAERGSK</sequence>
<dbReference type="EMBL" id="CP155447">
    <property type="protein sequence ID" value="XBH01630.1"/>
    <property type="molecule type" value="Genomic_DNA"/>
</dbReference>
<reference evidence="1" key="1">
    <citation type="submission" date="2024-05" db="EMBL/GenBank/DDBJ databases">
        <title>Planctomycetes of the genus Singulisphaera possess chitinolytic capabilities.</title>
        <authorList>
            <person name="Ivanova A."/>
        </authorList>
    </citation>
    <scope>NUCLEOTIDE SEQUENCE</scope>
    <source>
        <strain evidence="1">Ch08T</strain>
    </source>
</reference>
<dbReference type="InterPro" id="IPR016024">
    <property type="entry name" value="ARM-type_fold"/>
</dbReference>